<accession>A0ABU0CM45</accession>
<dbReference type="PANTHER" id="PTHR30348">
    <property type="entry name" value="UNCHARACTERIZED PROTEIN YECE"/>
    <property type="match status" value="1"/>
</dbReference>
<dbReference type="PANTHER" id="PTHR30348:SF13">
    <property type="entry name" value="UPF0759 PROTEIN YUNF"/>
    <property type="match status" value="1"/>
</dbReference>
<reference evidence="1 2" key="1">
    <citation type="submission" date="2023-07" db="EMBL/GenBank/DDBJ databases">
        <title>Genomic Encyclopedia of Type Strains, Phase IV (KMG-IV): sequencing the most valuable type-strain genomes for metagenomic binning, comparative biology and taxonomic classification.</title>
        <authorList>
            <person name="Goeker M."/>
        </authorList>
    </citation>
    <scope>NUCLEOTIDE SEQUENCE [LARGE SCALE GENOMIC DNA]</scope>
    <source>
        <strain evidence="1 2">DSM 17740</strain>
    </source>
</reference>
<keyword evidence="2" id="KW-1185">Reference proteome</keyword>
<proteinExistence type="predicted"/>
<sequence length="295" mass="33773">MSSMPDTPQSGLESIIHIGVTGWGDHELLYPAGTREKDKLKVYASHFPVVEVDSSFYAIQPPKNFEKWVNDTPDRFGFVVKAYQGMTGHARGEIPFSSMKEMFAAFKESLKPLLEAGKLKAVLFQYPPWFECKRESVAILRATKELMEDIPVALEFRHQSWFTRQMEAKTLSFMEREGWIHAICDEPQAGEGSVPVILRPTHPRLTLVRFHGRNVQGWNNKGQPNWRDVRYLYRYSREELLEWKAKLLRLAARSEEVIVLFNNNSGGDAAPNAKEMIDLLGITYAGLAPRQLELF</sequence>
<dbReference type="Proteomes" id="UP001232445">
    <property type="component" value="Unassembled WGS sequence"/>
</dbReference>
<evidence type="ECO:0000313" key="2">
    <source>
        <dbReference type="Proteomes" id="UP001232445"/>
    </source>
</evidence>
<comment type="caution">
    <text evidence="1">The sequence shown here is derived from an EMBL/GenBank/DDBJ whole genome shotgun (WGS) entry which is preliminary data.</text>
</comment>
<name>A0ABU0CM45_9BACI</name>
<dbReference type="RefSeq" id="WP_307334651.1">
    <property type="nucleotide sequence ID" value="NZ_JAUSUQ010000001.1"/>
</dbReference>
<dbReference type="EMBL" id="JAUSUQ010000001">
    <property type="protein sequence ID" value="MDQ0337483.1"/>
    <property type="molecule type" value="Genomic_DNA"/>
</dbReference>
<dbReference type="Gene3D" id="3.20.20.410">
    <property type="entry name" value="Protein of unknown function UPF0759"/>
    <property type="match status" value="1"/>
</dbReference>
<organism evidence="1 2">
    <name type="scientific">Caldalkalibacillus uzonensis</name>
    <dbReference type="NCBI Taxonomy" id="353224"/>
    <lineage>
        <taxon>Bacteria</taxon>
        <taxon>Bacillati</taxon>
        <taxon>Bacillota</taxon>
        <taxon>Bacilli</taxon>
        <taxon>Bacillales</taxon>
        <taxon>Bacillaceae</taxon>
        <taxon>Caldalkalibacillus</taxon>
    </lineage>
</organism>
<dbReference type="SUPFAM" id="SSF117396">
    <property type="entry name" value="TM1631-like"/>
    <property type="match status" value="1"/>
</dbReference>
<evidence type="ECO:0000313" key="1">
    <source>
        <dbReference type="EMBL" id="MDQ0337483.1"/>
    </source>
</evidence>
<gene>
    <name evidence="1" type="ORF">J2S00_000253</name>
</gene>
<dbReference type="Pfam" id="PF01904">
    <property type="entry name" value="DUF72"/>
    <property type="match status" value="1"/>
</dbReference>
<protein>
    <submittedName>
        <fullName evidence="1">Uncharacterized protein YecE (DUF72 family)</fullName>
    </submittedName>
</protein>
<dbReference type="InterPro" id="IPR036520">
    <property type="entry name" value="UPF0759_sf"/>
</dbReference>
<dbReference type="InterPro" id="IPR002763">
    <property type="entry name" value="DUF72"/>
</dbReference>